<dbReference type="EMBL" id="AHFK01000093">
    <property type="protein sequence ID" value="EOQ03648.1"/>
    <property type="molecule type" value="Genomic_DNA"/>
</dbReference>
<evidence type="ECO:0000313" key="1">
    <source>
        <dbReference type="EMBL" id="EOQ03648.1"/>
    </source>
</evidence>
<name>A0A9W5R154_BACCE</name>
<proteinExistence type="predicted"/>
<accession>A0A9W5R154</accession>
<protein>
    <submittedName>
        <fullName evidence="1">Uncharacterized protein</fullName>
    </submittedName>
</protein>
<dbReference type="Proteomes" id="UP000014028">
    <property type="component" value="Unassembled WGS sequence"/>
</dbReference>
<dbReference type="RefSeq" id="WP_016123845.1">
    <property type="nucleotide sequence ID" value="NZ_KB976842.1"/>
</dbReference>
<organism evidence="1 2">
    <name type="scientific">Bacillus cereus VD184</name>
    <dbReference type="NCBI Taxonomy" id="1053242"/>
    <lineage>
        <taxon>Bacteria</taxon>
        <taxon>Bacillati</taxon>
        <taxon>Bacillota</taxon>
        <taxon>Bacilli</taxon>
        <taxon>Bacillales</taxon>
        <taxon>Bacillaceae</taxon>
        <taxon>Bacillus</taxon>
        <taxon>Bacillus cereus group</taxon>
    </lineage>
</organism>
<dbReference type="AlphaFoldDB" id="A0A9W5R154"/>
<gene>
    <name evidence="1" type="ORF">IKC_05824</name>
</gene>
<evidence type="ECO:0000313" key="2">
    <source>
        <dbReference type="Proteomes" id="UP000014028"/>
    </source>
</evidence>
<feature type="non-terminal residue" evidence="1">
    <location>
        <position position="1"/>
    </location>
</feature>
<sequence>FKEIKYFKSFLVYMKKIHFISVLKLMGMYGDPSRLLLAHRGRVLAATKPVADDYKYRKYKKQRLLLNTVPF</sequence>
<comment type="caution">
    <text evidence="1">The sequence shown here is derived from an EMBL/GenBank/DDBJ whole genome shotgun (WGS) entry which is preliminary data.</text>
</comment>
<reference evidence="1 2" key="1">
    <citation type="submission" date="2012-12" db="EMBL/GenBank/DDBJ databases">
        <title>The Genome Sequence of Bacillus cereus VD184.</title>
        <authorList>
            <consortium name="The Broad Institute Genome Sequencing Platform"/>
            <consortium name="The Broad Institute Genome Sequencing Center for Infectious Disease"/>
            <person name="Feldgarden M."/>
            <person name="Van der Auwera G.A."/>
            <person name="Mahillon J."/>
            <person name="Duprez V."/>
            <person name="Timmery S."/>
            <person name="Mattelet C."/>
            <person name="Dierick K."/>
            <person name="Sun M."/>
            <person name="Yu Z."/>
            <person name="Zhu L."/>
            <person name="Hu X."/>
            <person name="Shank E.B."/>
            <person name="Swiecicka I."/>
            <person name="Hansen B.M."/>
            <person name="Andrup L."/>
            <person name="Walker B."/>
            <person name="Young S.K."/>
            <person name="Zeng Q."/>
            <person name="Gargeya S."/>
            <person name="Fitzgerald M."/>
            <person name="Haas B."/>
            <person name="Abouelleil A."/>
            <person name="Alvarado L."/>
            <person name="Arachchi H.M."/>
            <person name="Berlin A.M."/>
            <person name="Chapman S.B."/>
            <person name="Dewar J."/>
            <person name="Goldberg J."/>
            <person name="Griggs A."/>
            <person name="Gujja S."/>
            <person name="Hansen M."/>
            <person name="Howarth C."/>
            <person name="Imamovic A."/>
            <person name="Larimer J."/>
            <person name="McCowan C."/>
            <person name="Murphy C."/>
            <person name="Neiman D."/>
            <person name="Pearson M."/>
            <person name="Priest M."/>
            <person name="Roberts A."/>
            <person name="Saif S."/>
            <person name="Shea T."/>
            <person name="Sisk P."/>
            <person name="Sykes S."/>
            <person name="Wortman J."/>
            <person name="Nusbaum C."/>
            <person name="Birren B."/>
        </authorList>
    </citation>
    <scope>NUCLEOTIDE SEQUENCE [LARGE SCALE GENOMIC DNA]</scope>
    <source>
        <strain evidence="1 2">VD184</strain>
    </source>
</reference>